<dbReference type="SUPFAM" id="SSF81296">
    <property type="entry name" value="E set domains"/>
    <property type="match status" value="1"/>
</dbReference>
<accession>A0A455SEJ6</accession>
<feature type="domain" description="Chitin-binding type-4" evidence="2">
    <location>
        <begin position="41"/>
        <end position="218"/>
    </location>
</feature>
<dbReference type="EMBL" id="AP019376">
    <property type="protein sequence ID" value="BBH86883.1"/>
    <property type="molecule type" value="Genomic_DNA"/>
</dbReference>
<dbReference type="CDD" id="cd21177">
    <property type="entry name" value="LPMO_AA10"/>
    <property type="match status" value="1"/>
</dbReference>
<evidence type="ECO:0000313" key="3">
    <source>
        <dbReference type="EMBL" id="BBH86883.1"/>
    </source>
</evidence>
<dbReference type="InterPro" id="IPR004302">
    <property type="entry name" value="Cellulose/chitin-bd_N"/>
</dbReference>
<name>A0A455SEJ6_9CHLR</name>
<dbReference type="Gene3D" id="2.70.50.50">
    <property type="entry name" value="chitin-binding protein cbp21"/>
    <property type="match status" value="1"/>
</dbReference>
<sequence length="220" mass="24261">MREMGLSSARKTWKLLALALIVLLVPLCAVLLVPSQGAQAHGSMSAPISRVYACYLEGPEHPQSAACKYAVSVGGTQPLYDWNEVHILNANGRHRELIPDGKLCSANNPKYGAFDTPRTDWYTTRLQSGAQYTFQYRVTAAHRGTFSLYITRNGYDPTQPLKWSDLEGPFLTATNPPIVNGAYQMTGTVPAGKSGHHLIYSIWQRSDSPEAFYTCSDVSF</sequence>
<gene>
    <name evidence="3" type="ORF">KTC_16340</name>
</gene>
<protein>
    <recommendedName>
        <fullName evidence="2">Chitin-binding type-4 domain-containing protein</fullName>
    </recommendedName>
</protein>
<dbReference type="PANTHER" id="PTHR34823:SF1">
    <property type="entry name" value="CHITIN-BINDING TYPE-4 DOMAIN-CONTAINING PROTEIN"/>
    <property type="match status" value="1"/>
</dbReference>
<dbReference type="InterPro" id="IPR014756">
    <property type="entry name" value="Ig_E-set"/>
</dbReference>
<proteinExistence type="predicted"/>
<evidence type="ECO:0000256" key="1">
    <source>
        <dbReference type="ARBA" id="ARBA00022729"/>
    </source>
</evidence>
<dbReference type="AlphaFoldDB" id="A0A455SEJ6"/>
<organism evidence="3">
    <name type="scientific">Thermosporothrix sp. COM3</name>
    <dbReference type="NCBI Taxonomy" id="2490863"/>
    <lineage>
        <taxon>Bacteria</taxon>
        <taxon>Bacillati</taxon>
        <taxon>Chloroflexota</taxon>
        <taxon>Ktedonobacteria</taxon>
        <taxon>Ktedonobacterales</taxon>
        <taxon>Thermosporotrichaceae</taxon>
        <taxon>Thermosporothrix</taxon>
    </lineage>
</organism>
<dbReference type="InterPro" id="IPR051024">
    <property type="entry name" value="GlcNAc_Chitin_IntDeg"/>
</dbReference>
<evidence type="ECO:0000259" key="2">
    <source>
        <dbReference type="Pfam" id="PF03067"/>
    </source>
</evidence>
<reference evidence="3" key="1">
    <citation type="submission" date="2018-12" db="EMBL/GenBank/DDBJ databases">
        <title>Novel natural products biosynthetic potential of the class Ktedonobacteria.</title>
        <authorList>
            <person name="Zheng Y."/>
            <person name="Saitou A."/>
            <person name="Wang C.M."/>
            <person name="Toyoda A."/>
            <person name="Minakuchi Y."/>
            <person name="Sekiguchi Y."/>
            <person name="Ueda K."/>
            <person name="Takano H."/>
            <person name="Sakai Y."/>
            <person name="Yokota A."/>
            <person name="Yabe S."/>
        </authorList>
    </citation>
    <scope>NUCLEOTIDE SEQUENCE</scope>
    <source>
        <strain evidence="3">COM3</strain>
    </source>
</reference>
<dbReference type="PANTHER" id="PTHR34823">
    <property type="entry name" value="GLCNAC-BINDING PROTEIN A"/>
    <property type="match status" value="1"/>
</dbReference>
<dbReference type="Pfam" id="PF03067">
    <property type="entry name" value="LPMO_10"/>
    <property type="match status" value="1"/>
</dbReference>
<keyword evidence="1" id="KW-0732">Signal</keyword>